<accession>A0ABV9WF41</accession>
<evidence type="ECO:0000256" key="4">
    <source>
        <dbReference type="ARBA" id="ARBA00025742"/>
    </source>
</evidence>
<proteinExistence type="inferred from homology"/>
<dbReference type="InterPro" id="IPR050884">
    <property type="entry name" value="CNP_phosphodiesterase-III"/>
</dbReference>
<keyword evidence="3" id="KW-0408">Iron</keyword>
<dbReference type="InterPro" id="IPR029052">
    <property type="entry name" value="Metallo-depent_PP-like"/>
</dbReference>
<evidence type="ECO:0000313" key="6">
    <source>
        <dbReference type="EMBL" id="MFC5007350.1"/>
    </source>
</evidence>
<dbReference type="RefSeq" id="WP_380127995.1">
    <property type="nucleotide sequence ID" value="NZ_JBHSIU010000121.1"/>
</dbReference>
<name>A0ABV9WF41_9ACTN</name>
<dbReference type="Gene3D" id="3.60.21.10">
    <property type="match status" value="1"/>
</dbReference>
<comment type="caution">
    <text evidence="6">The sequence shown here is derived from an EMBL/GenBank/DDBJ whole genome shotgun (WGS) entry which is preliminary data.</text>
</comment>
<dbReference type="PANTHER" id="PTHR42988">
    <property type="entry name" value="PHOSPHOHYDROLASE"/>
    <property type="match status" value="1"/>
</dbReference>
<sequence>MNAGPARPPLVIAHLSDLHIGAHLPQVARTLVDDVSAAAPALLVVTGDCTMRARTSQFSQARAVLERLPVPRLVVTGNHDIPLLTLGRLVAPYARYRSWIDAELDPRLDLPGVRALGLQTMPRWRWKSGRVSGEQSALVEDFLGSAPVGALRLLAVHHPPSAGGLARMLGRAALMRAAAAARVDIVLAGHTHVPAVRAIDLPSGHQLAEVVAGTATSTRLRGVPRSWNVIRVDAAHIRVEQRYEIAGEWRTGRVVSVERGAGRPLRTLC</sequence>
<gene>
    <name evidence="6" type="ORF">ACFPIJ_57265</name>
</gene>
<comment type="similarity">
    <text evidence="4">Belongs to the cyclic nucleotide phosphodiesterase class-III family.</text>
</comment>
<feature type="domain" description="Calcineurin-like phosphoesterase" evidence="5">
    <location>
        <begin position="11"/>
        <end position="194"/>
    </location>
</feature>
<dbReference type="Pfam" id="PF00149">
    <property type="entry name" value="Metallophos"/>
    <property type="match status" value="1"/>
</dbReference>
<dbReference type="Proteomes" id="UP001595912">
    <property type="component" value="Unassembled WGS sequence"/>
</dbReference>
<dbReference type="EC" id="3.1.-.-" evidence="6"/>
<dbReference type="InterPro" id="IPR004843">
    <property type="entry name" value="Calcineurin-like_PHP"/>
</dbReference>
<evidence type="ECO:0000313" key="7">
    <source>
        <dbReference type="Proteomes" id="UP001595912"/>
    </source>
</evidence>
<evidence type="ECO:0000256" key="3">
    <source>
        <dbReference type="ARBA" id="ARBA00023004"/>
    </source>
</evidence>
<evidence type="ECO:0000256" key="2">
    <source>
        <dbReference type="ARBA" id="ARBA00022801"/>
    </source>
</evidence>
<reference evidence="7" key="1">
    <citation type="journal article" date="2019" name="Int. J. Syst. Evol. Microbiol.">
        <title>The Global Catalogue of Microorganisms (GCM) 10K type strain sequencing project: providing services to taxonomists for standard genome sequencing and annotation.</title>
        <authorList>
            <consortium name="The Broad Institute Genomics Platform"/>
            <consortium name="The Broad Institute Genome Sequencing Center for Infectious Disease"/>
            <person name="Wu L."/>
            <person name="Ma J."/>
        </authorList>
    </citation>
    <scope>NUCLEOTIDE SEQUENCE [LARGE SCALE GENOMIC DNA]</scope>
    <source>
        <strain evidence="7">CGMCC 4.7152</strain>
    </source>
</reference>
<dbReference type="GO" id="GO:0016787">
    <property type="term" value="F:hydrolase activity"/>
    <property type="evidence" value="ECO:0007669"/>
    <property type="project" value="UniProtKB-KW"/>
</dbReference>
<dbReference type="SUPFAM" id="SSF56300">
    <property type="entry name" value="Metallo-dependent phosphatases"/>
    <property type="match status" value="1"/>
</dbReference>
<dbReference type="EMBL" id="JBHSIU010000121">
    <property type="protein sequence ID" value="MFC5007350.1"/>
    <property type="molecule type" value="Genomic_DNA"/>
</dbReference>
<protein>
    <submittedName>
        <fullName evidence="6">Metallophosphoesterase family protein</fullName>
        <ecNumber evidence="6">3.1.-.-</ecNumber>
    </submittedName>
</protein>
<keyword evidence="7" id="KW-1185">Reference proteome</keyword>
<organism evidence="6 7">
    <name type="scientific">Dactylosporangium cerinum</name>
    <dbReference type="NCBI Taxonomy" id="1434730"/>
    <lineage>
        <taxon>Bacteria</taxon>
        <taxon>Bacillati</taxon>
        <taxon>Actinomycetota</taxon>
        <taxon>Actinomycetes</taxon>
        <taxon>Micromonosporales</taxon>
        <taxon>Micromonosporaceae</taxon>
        <taxon>Dactylosporangium</taxon>
    </lineage>
</organism>
<keyword evidence="1" id="KW-0479">Metal-binding</keyword>
<evidence type="ECO:0000259" key="5">
    <source>
        <dbReference type="Pfam" id="PF00149"/>
    </source>
</evidence>
<evidence type="ECO:0000256" key="1">
    <source>
        <dbReference type="ARBA" id="ARBA00022723"/>
    </source>
</evidence>
<dbReference type="PANTHER" id="PTHR42988:SF2">
    <property type="entry name" value="CYCLIC NUCLEOTIDE PHOSPHODIESTERASE CBUA0032-RELATED"/>
    <property type="match status" value="1"/>
</dbReference>
<keyword evidence="2 6" id="KW-0378">Hydrolase</keyword>